<evidence type="ECO:0000256" key="2">
    <source>
        <dbReference type="ARBA" id="ARBA00022737"/>
    </source>
</evidence>
<dbReference type="PANTHER" id="PTHR23119:SF58">
    <property type="entry name" value="LEUCINE RICH REPEAT CONTAINING 1"/>
    <property type="match status" value="1"/>
</dbReference>
<name>A0A672RS39_SINGR</name>
<proteinExistence type="predicted"/>
<dbReference type="GO" id="GO:0014069">
    <property type="term" value="C:postsynaptic density"/>
    <property type="evidence" value="ECO:0007669"/>
    <property type="project" value="TreeGrafter"/>
</dbReference>
<keyword evidence="1" id="KW-0433">Leucine-rich repeat</keyword>
<dbReference type="SMART" id="SM00369">
    <property type="entry name" value="LRR_TYP"/>
    <property type="match status" value="8"/>
</dbReference>
<dbReference type="Gene3D" id="3.80.10.10">
    <property type="entry name" value="Ribonuclease Inhibitor"/>
    <property type="match status" value="3"/>
</dbReference>
<dbReference type="PROSITE" id="PS51450">
    <property type="entry name" value="LRR"/>
    <property type="match status" value="3"/>
</dbReference>
<dbReference type="FunFam" id="3.80.10.10:FF:000423">
    <property type="entry name" value="Leucine rich repeat containing 1"/>
    <property type="match status" value="1"/>
</dbReference>
<keyword evidence="6" id="KW-1185">Reference proteome</keyword>
<dbReference type="InterPro" id="IPR003591">
    <property type="entry name" value="Leu-rich_rpt_typical-subtyp"/>
</dbReference>
<dbReference type="InterPro" id="IPR050614">
    <property type="entry name" value="Synaptic_Scaffolding_LAP-MAGUK"/>
</dbReference>
<dbReference type="GO" id="GO:0098609">
    <property type="term" value="P:cell-cell adhesion"/>
    <property type="evidence" value="ECO:0007669"/>
    <property type="project" value="TreeGrafter"/>
</dbReference>
<dbReference type="Pfam" id="PF13855">
    <property type="entry name" value="LRR_8"/>
    <property type="match status" value="1"/>
</dbReference>
<dbReference type="PANTHER" id="PTHR23119">
    <property type="entry name" value="DISCS LARGE"/>
    <property type="match status" value="1"/>
</dbReference>
<dbReference type="GO" id="GO:0045211">
    <property type="term" value="C:postsynaptic membrane"/>
    <property type="evidence" value="ECO:0007669"/>
    <property type="project" value="TreeGrafter"/>
</dbReference>
<dbReference type="GO" id="GO:0045197">
    <property type="term" value="P:establishment or maintenance of epithelial cell apical/basal polarity"/>
    <property type="evidence" value="ECO:0007669"/>
    <property type="project" value="TreeGrafter"/>
</dbReference>
<dbReference type="Pfam" id="PF23598">
    <property type="entry name" value="LRR_14"/>
    <property type="match status" value="1"/>
</dbReference>
<dbReference type="AlphaFoldDB" id="A0A672RS39"/>
<feature type="region of interest" description="Disordered" evidence="3">
    <location>
        <begin position="488"/>
        <end position="508"/>
    </location>
</feature>
<dbReference type="GO" id="GO:0005912">
    <property type="term" value="C:adherens junction"/>
    <property type="evidence" value="ECO:0007669"/>
    <property type="project" value="TreeGrafter"/>
</dbReference>
<dbReference type="GO" id="GO:0098968">
    <property type="term" value="P:neurotransmitter receptor transport postsynaptic membrane to endosome"/>
    <property type="evidence" value="ECO:0007669"/>
    <property type="project" value="TreeGrafter"/>
</dbReference>
<reference evidence="5" key="1">
    <citation type="submission" date="2025-08" db="UniProtKB">
        <authorList>
            <consortium name="Ensembl"/>
        </authorList>
    </citation>
    <scope>IDENTIFICATION</scope>
</reference>
<dbReference type="GO" id="GO:0043113">
    <property type="term" value="P:receptor clustering"/>
    <property type="evidence" value="ECO:0007669"/>
    <property type="project" value="TreeGrafter"/>
</dbReference>
<dbReference type="Proteomes" id="UP000472262">
    <property type="component" value="Unassembled WGS sequence"/>
</dbReference>
<protein>
    <recommendedName>
        <fullName evidence="4">Disease resistance R13L4/SHOC-2-like LRR domain-containing protein</fullName>
    </recommendedName>
</protein>
<dbReference type="SMART" id="SM00364">
    <property type="entry name" value="LRR_BAC"/>
    <property type="match status" value="9"/>
</dbReference>
<dbReference type="GO" id="GO:0016323">
    <property type="term" value="C:basolateral plasma membrane"/>
    <property type="evidence" value="ECO:0007669"/>
    <property type="project" value="TreeGrafter"/>
</dbReference>
<dbReference type="InterPro" id="IPR055414">
    <property type="entry name" value="LRR_R13L4/SHOC2-like"/>
</dbReference>
<evidence type="ECO:0000259" key="4">
    <source>
        <dbReference type="Pfam" id="PF23598"/>
    </source>
</evidence>
<evidence type="ECO:0000256" key="3">
    <source>
        <dbReference type="SAM" id="MobiDB-lite"/>
    </source>
</evidence>
<dbReference type="InterPro" id="IPR032675">
    <property type="entry name" value="LRR_dom_sf"/>
</dbReference>
<dbReference type="Ensembl" id="ENSSGRT00000097750.1">
    <property type="protein sequence ID" value="ENSSGRP00000091839.1"/>
    <property type="gene ID" value="ENSSGRG00000045908.1"/>
</dbReference>
<dbReference type="GO" id="GO:0098887">
    <property type="term" value="P:neurotransmitter receptor transport, endosome to postsynaptic membrane"/>
    <property type="evidence" value="ECO:0007669"/>
    <property type="project" value="TreeGrafter"/>
</dbReference>
<gene>
    <name evidence="5" type="primary">lrrc1</name>
</gene>
<accession>A0A672RS39</accession>
<sequence>MFHCIPLWRCSRHIESVDKRHCSLLFVPDEIYRYRASLEELLLDANQLRDLPKQFFNLTKLRKLGLSDNEIQRLPGDIANFNQLVELDISRNGKKPFALSDHCLITVLRVCGKTLASRVSLPESFPELQSLTCLSINDISLQALPDNIGNLCNLVSLELRENLLTYLPESLSQLHKLEELDVGSNELYNLPETIGCLVSLKDLWLDGNQLSEIPPELGSMRSLTCLDVSENKLEHLPEEMGSLLSLTDLLVSQNLVGVLPEGLGKLRLLSILKADQNRLVQLPESIGNCESLTELVLTENQLVNLPRSIGKLKKLSNFNCDRNRLTSLPKEVCRNVCLVNDILSVSLCRLLYLPLTLTSLRLKALWLSENQSQPLLTFQTDVDPESGEKVLTCVLLPQQPCESENKGSDNLARCGALASLVGDGMLDDTWDDKTPNRMSTIRFMEDDDDDDDDDKERTLLRRATPHPGELKNMKKVAESIRKDMNAAKGLDSNKNEVNNAVDRVTTSV</sequence>
<evidence type="ECO:0000313" key="6">
    <source>
        <dbReference type="Proteomes" id="UP000472262"/>
    </source>
</evidence>
<dbReference type="SUPFAM" id="SSF52047">
    <property type="entry name" value="RNI-like"/>
    <property type="match status" value="1"/>
</dbReference>
<keyword evidence="2" id="KW-0677">Repeat</keyword>
<evidence type="ECO:0000256" key="1">
    <source>
        <dbReference type="ARBA" id="ARBA00022614"/>
    </source>
</evidence>
<feature type="domain" description="Disease resistance R13L4/SHOC-2-like LRR" evidence="4">
    <location>
        <begin position="192"/>
        <end position="274"/>
    </location>
</feature>
<evidence type="ECO:0000313" key="5">
    <source>
        <dbReference type="Ensembl" id="ENSSGRP00000091839.1"/>
    </source>
</evidence>
<organism evidence="5 6">
    <name type="scientific">Sinocyclocheilus grahami</name>
    <name type="common">Dianchi golden-line fish</name>
    <name type="synonym">Barbus grahami</name>
    <dbReference type="NCBI Taxonomy" id="75366"/>
    <lineage>
        <taxon>Eukaryota</taxon>
        <taxon>Metazoa</taxon>
        <taxon>Chordata</taxon>
        <taxon>Craniata</taxon>
        <taxon>Vertebrata</taxon>
        <taxon>Euteleostomi</taxon>
        <taxon>Actinopterygii</taxon>
        <taxon>Neopterygii</taxon>
        <taxon>Teleostei</taxon>
        <taxon>Ostariophysi</taxon>
        <taxon>Cypriniformes</taxon>
        <taxon>Cyprinidae</taxon>
        <taxon>Cyprininae</taxon>
        <taxon>Sinocyclocheilus</taxon>
    </lineage>
</organism>
<dbReference type="GO" id="GO:0019901">
    <property type="term" value="F:protein kinase binding"/>
    <property type="evidence" value="ECO:0007669"/>
    <property type="project" value="TreeGrafter"/>
</dbReference>
<dbReference type="InterPro" id="IPR001611">
    <property type="entry name" value="Leu-rich_rpt"/>
</dbReference>
<reference evidence="5" key="2">
    <citation type="submission" date="2025-09" db="UniProtKB">
        <authorList>
            <consortium name="Ensembl"/>
        </authorList>
    </citation>
    <scope>IDENTIFICATION</scope>
</reference>